<dbReference type="SUPFAM" id="SSF82771">
    <property type="entry name" value="GIY-YIG endonuclease"/>
    <property type="match status" value="1"/>
</dbReference>
<dbReference type="AlphaFoldDB" id="A0A385SI16"/>
<dbReference type="PANTHER" id="PTHR34477:SF1">
    <property type="entry name" value="UPF0213 PROTEIN YHBQ"/>
    <property type="match status" value="1"/>
</dbReference>
<evidence type="ECO:0000313" key="4">
    <source>
        <dbReference type="Proteomes" id="UP000266183"/>
    </source>
</evidence>
<keyword evidence="4" id="KW-1185">Reference proteome</keyword>
<dbReference type="OrthoDB" id="1495241at2"/>
<dbReference type="RefSeq" id="WP_119753244.1">
    <property type="nucleotide sequence ID" value="NZ_CP032382.1"/>
</dbReference>
<dbReference type="Proteomes" id="UP000266183">
    <property type="component" value="Chromosome"/>
</dbReference>
<proteinExistence type="inferred from homology"/>
<comment type="similarity">
    <text evidence="1">Belongs to the UPF0213 family.</text>
</comment>
<feature type="domain" description="GIY-YIG" evidence="2">
    <location>
        <begin position="1"/>
        <end position="75"/>
    </location>
</feature>
<dbReference type="InterPro" id="IPR035901">
    <property type="entry name" value="GIY-YIG_endonuc_sf"/>
</dbReference>
<evidence type="ECO:0000259" key="2">
    <source>
        <dbReference type="PROSITE" id="PS50164"/>
    </source>
</evidence>
<dbReference type="Pfam" id="PF01541">
    <property type="entry name" value="GIY-YIG"/>
    <property type="match status" value="1"/>
</dbReference>
<evidence type="ECO:0000256" key="1">
    <source>
        <dbReference type="ARBA" id="ARBA00007435"/>
    </source>
</evidence>
<dbReference type="CDD" id="cd10449">
    <property type="entry name" value="GIY-YIG_SLX1_like"/>
    <property type="match status" value="1"/>
</dbReference>
<dbReference type="InterPro" id="IPR000305">
    <property type="entry name" value="GIY-YIG_endonuc"/>
</dbReference>
<sequence length="78" mass="9090">MWFVYILRCSDGYLYTGCTSDLDERLGRHNSGYVSATKLRLPVILITYIAFMEEHKAFAFEKYLKSGSGRAFINRHFL</sequence>
<dbReference type="KEGG" id="chk:D4L85_04790"/>
<accession>A0A385SI16</accession>
<dbReference type="PROSITE" id="PS50164">
    <property type="entry name" value="GIY_YIG"/>
    <property type="match status" value="1"/>
</dbReference>
<evidence type="ECO:0000313" key="3">
    <source>
        <dbReference type="EMBL" id="AYB29937.1"/>
    </source>
</evidence>
<gene>
    <name evidence="3" type="ORF">D4L85_04790</name>
</gene>
<reference evidence="4" key="1">
    <citation type="submission" date="2018-09" db="EMBL/GenBank/DDBJ databases">
        <title>Chryseolinea sp. KIS68-18 isolated from soil.</title>
        <authorList>
            <person name="Weon H.-Y."/>
            <person name="Kwon S.-W."/>
            <person name="Lee S.A."/>
        </authorList>
    </citation>
    <scope>NUCLEOTIDE SEQUENCE [LARGE SCALE GENOMIC DNA]</scope>
    <source>
        <strain evidence="4">KIS68-18</strain>
    </source>
</reference>
<dbReference type="EMBL" id="CP032382">
    <property type="protein sequence ID" value="AYB29937.1"/>
    <property type="molecule type" value="Genomic_DNA"/>
</dbReference>
<organism evidence="3 4">
    <name type="scientific">Chryseolinea soli</name>
    <dbReference type="NCBI Taxonomy" id="2321403"/>
    <lineage>
        <taxon>Bacteria</taxon>
        <taxon>Pseudomonadati</taxon>
        <taxon>Bacteroidota</taxon>
        <taxon>Cytophagia</taxon>
        <taxon>Cytophagales</taxon>
        <taxon>Fulvivirgaceae</taxon>
        <taxon>Chryseolinea</taxon>
    </lineage>
</organism>
<name>A0A385SI16_9BACT</name>
<dbReference type="InterPro" id="IPR050190">
    <property type="entry name" value="UPF0213_domain"/>
</dbReference>
<dbReference type="Gene3D" id="3.40.1440.10">
    <property type="entry name" value="GIY-YIG endonuclease"/>
    <property type="match status" value="1"/>
</dbReference>
<dbReference type="PANTHER" id="PTHR34477">
    <property type="entry name" value="UPF0213 PROTEIN YHBQ"/>
    <property type="match status" value="1"/>
</dbReference>
<protein>
    <submittedName>
        <fullName evidence="3">GIY-YIG nuclease family protein</fullName>
    </submittedName>
</protein>